<accession>A0A9N7N266</accession>
<dbReference type="InterPro" id="IPR046349">
    <property type="entry name" value="C1-like_sf"/>
</dbReference>
<dbReference type="OrthoDB" id="1884766at2759"/>
<dbReference type="Pfam" id="PF03107">
    <property type="entry name" value="C1_2"/>
    <property type="match status" value="1"/>
</dbReference>
<dbReference type="SUPFAM" id="SSF57889">
    <property type="entry name" value="Cysteine-rich domain"/>
    <property type="match status" value="2"/>
</dbReference>
<evidence type="ECO:0000313" key="4">
    <source>
        <dbReference type="Proteomes" id="UP001153555"/>
    </source>
</evidence>
<reference evidence="3" key="1">
    <citation type="submission" date="2019-12" db="EMBL/GenBank/DDBJ databases">
        <authorList>
            <person name="Scholes J."/>
        </authorList>
    </citation>
    <scope>NUCLEOTIDE SEQUENCE</scope>
</reference>
<proteinExistence type="predicted"/>
<keyword evidence="1" id="KW-0677">Repeat</keyword>
<dbReference type="InterPro" id="IPR053192">
    <property type="entry name" value="Vacuole_Formation_Reg"/>
</dbReference>
<keyword evidence="4" id="KW-1185">Reference proteome</keyword>
<organism evidence="3 4">
    <name type="scientific">Striga hermonthica</name>
    <name type="common">Purple witchweed</name>
    <name type="synonym">Buchnera hermonthica</name>
    <dbReference type="NCBI Taxonomy" id="68872"/>
    <lineage>
        <taxon>Eukaryota</taxon>
        <taxon>Viridiplantae</taxon>
        <taxon>Streptophyta</taxon>
        <taxon>Embryophyta</taxon>
        <taxon>Tracheophyta</taxon>
        <taxon>Spermatophyta</taxon>
        <taxon>Magnoliopsida</taxon>
        <taxon>eudicotyledons</taxon>
        <taxon>Gunneridae</taxon>
        <taxon>Pentapetalae</taxon>
        <taxon>asterids</taxon>
        <taxon>lamiids</taxon>
        <taxon>Lamiales</taxon>
        <taxon>Orobanchaceae</taxon>
        <taxon>Buchnereae</taxon>
        <taxon>Striga</taxon>
    </lineage>
</organism>
<name>A0A9N7N266_STRHE</name>
<dbReference type="InterPro" id="IPR004146">
    <property type="entry name" value="DC1"/>
</dbReference>
<dbReference type="PANTHER" id="PTHR32410:SF161">
    <property type="entry name" value="DC1, ZINC FINGER, RING_FYVE_PHD-TYPE-RELATED"/>
    <property type="match status" value="1"/>
</dbReference>
<dbReference type="PANTHER" id="PTHR32410">
    <property type="entry name" value="CYSTEINE/HISTIDINE-RICH C1 DOMAIN FAMILY PROTEIN"/>
    <property type="match status" value="1"/>
</dbReference>
<evidence type="ECO:0000256" key="1">
    <source>
        <dbReference type="ARBA" id="ARBA00022737"/>
    </source>
</evidence>
<comment type="caution">
    <text evidence="3">The sequence shown here is derived from an EMBL/GenBank/DDBJ whole genome shotgun (WGS) entry which is preliminary data.</text>
</comment>
<dbReference type="Proteomes" id="UP001153555">
    <property type="component" value="Unassembled WGS sequence"/>
</dbReference>
<gene>
    <name evidence="3" type="ORF">SHERM_01307</name>
</gene>
<feature type="domain" description="DC1" evidence="2">
    <location>
        <begin position="422"/>
        <end position="472"/>
    </location>
</feature>
<evidence type="ECO:0000313" key="3">
    <source>
        <dbReference type="EMBL" id="CAA0818454.1"/>
    </source>
</evidence>
<evidence type="ECO:0000259" key="2">
    <source>
        <dbReference type="Pfam" id="PF03107"/>
    </source>
</evidence>
<sequence length="508" mass="57511">MSQGISISKHCIPFPEVENMADPDEANSWTCTACRLPIFSTPFVEDRLGGRLHDQCSDKYLPLQLPSHPQHPREALILRHQLPEEHDDARYYCTRCLSSCCGSKFYACPMVDVGDCDFVFDLPCALSIKVLHRSHGHRLTAVKGNPRSISSLTFVCNACGNQHAPVGESNNCRPQFKDATVKAYTCTSCDFWIHPNCALLSNAIIDTSCHEHPLFLGFSTNRSSSGCDICTTKIMGFGFYALLVGEADLPNLLRLPMENELASVMSRTIKTKIPDYPLFGLGGTTASEDHPISSRISSASGYCLFTPKVATKPFTIFECMVCKHKCNGSAYYVEGREEKYMDVVCALMPQLMTHGAHGKAHILLLRLQNYEFNGYLRIETCKCCLKDMNEYPITSYSCINCRSFSIHWHCALLLDTVGHKFDRHPLKLITSTSRRGEEEENRLCKICENEIDWRKWHYGCEECKQYFHANCIPCVDRLSKMEKLHYSPTNYTRVALSFFNCFCLQLVH</sequence>
<dbReference type="AlphaFoldDB" id="A0A9N7N266"/>
<dbReference type="EMBL" id="CACSLK010016925">
    <property type="protein sequence ID" value="CAA0818454.1"/>
    <property type="molecule type" value="Genomic_DNA"/>
</dbReference>
<protein>
    <recommendedName>
        <fullName evidence="2">DC1 domain-containing protein</fullName>
    </recommendedName>
</protein>